<protein>
    <submittedName>
        <fullName evidence="2">Uncharacterized protein</fullName>
    </submittedName>
</protein>
<reference evidence="2 3" key="1">
    <citation type="submission" date="2022-04" db="EMBL/GenBank/DDBJ databases">
        <title>Positive selection, recombination, and allopatry shape intraspecific diversity of widespread and dominant cyanobacteria.</title>
        <authorList>
            <person name="Wei J."/>
            <person name="Shu W."/>
            <person name="Hu C."/>
        </authorList>
    </citation>
    <scope>NUCLEOTIDE SEQUENCE [LARGE SCALE GENOMIC DNA]</scope>
    <source>
        <strain evidence="2 3">GB2-A5</strain>
    </source>
</reference>
<organism evidence="2 3">
    <name type="scientific">Funiculus sociatus GB2-A5</name>
    <dbReference type="NCBI Taxonomy" id="2933946"/>
    <lineage>
        <taxon>Bacteria</taxon>
        <taxon>Bacillati</taxon>
        <taxon>Cyanobacteriota</taxon>
        <taxon>Cyanophyceae</taxon>
        <taxon>Coleofasciculales</taxon>
        <taxon>Coleofasciculaceae</taxon>
        <taxon>Funiculus</taxon>
    </lineage>
</organism>
<dbReference type="Proteomes" id="UP001442494">
    <property type="component" value="Unassembled WGS sequence"/>
</dbReference>
<name>A0ABV0JVU4_9CYAN</name>
<evidence type="ECO:0000256" key="1">
    <source>
        <dbReference type="SAM" id="MobiDB-lite"/>
    </source>
</evidence>
<dbReference type="EMBL" id="JAMPKK010000077">
    <property type="protein sequence ID" value="MEP0867584.1"/>
    <property type="molecule type" value="Genomic_DNA"/>
</dbReference>
<dbReference type="RefSeq" id="WP_190421178.1">
    <property type="nucleotide sequence ID" value="NZ_JAMPKK010000077.1"/>
</dbReference>
<comment type="caution">
    <text evidence="2">The sequence shown here is derived from an EMBL/GenBank/DDBJ whole genome shotgun (WGS) entry which is preliminary data.</text>
</comment>
<feature type="region of interest" description="Disordered" evidence="1">
    <location>
        <begin position="91"/>
        <end position="112"/>
    </location>
</feature>
<proteinExistence type="predicted"/>
<gene>
    <name evidence="2" type="ORF">NDI37_24355</name>
</gene>
<evidence type="ECO:0000313" key="3">
    <source>
        <dbReference type="Proteomes" id="UP001442494"/>
    </source>
</evidence>
<keyword evidence="3" id="KW-1185">Reference proteome</keyword>
<accession>A0ABV0JVU4</accession>
<sequence length="112" mass="12588">MKTILKPLFAHITGTCALLITSVSLFGGRTPAAANPEFNSISPAQAQQFNRGLIPSSSQEFFRQGQEKLEKEIEILNRRRLLNSPVLKNDNLPRLEDSFPDKESDFRDNSNN</sequence>
<evidence type="ECO:0000313" key="2">
    <source>
        <dbReference type="EMBL" id="MEP0867584.1"/>
    </source>
</evidence>